<evidence type="ECO:0000256" key="1">
    <source>
        <dbReference type="PROSITE-ProRule" id="PRU00169"/>
    </source>
</evidence>
<dbReference type="SUPFAM" id="SSF52172">
    <property type="entry name" value="CheY-like"/>
    <property type="match status" value="1"/>
</dbReference>
<reference evidence="3" key="1">
    <citation type="submission" date="2016-07" db="EMBL/GenBank/DDBJ databases">
        <title>Microvirga ossetica sp. nov. a new species of rhizobia isolated from root nodules of the legume species Vicia alpestris Steven originated from North Ossetia region in the Caucasus.</title>
        <authorList>
            <person name="Safronova V.I."/>
            <person name="Kuznetsova I.G."/>
            <person name="Sazanova A.L."/>
            <person name="Belimov A."/>
            <person name="Andronov E."/>
            <person name="Osledkin Y.S."/>
            <person name="Onishchuk O.P."/>
            <person name="Kurchak O.N."/>
            <person name="Shaposhnikov A.I."/>
            <person name="Willems A."/>
            <person name="Tikhonovich I.A."/>
        </authorList>
    </citation>
    <scope>NUCLEOTIDE SEQUENCE [LARGE SCALE GENOMIC DNA]</scope>
    <source>
        <strain evidence="3">V5/3M</strain>
    </source>
</reference>
<protein>
    <recommendedName>
        <fullName evidence="2">Response regulatory domain-containing protein</fullName>
    </recommendedName>
</protein>
<dbReference type="PROSITE" id="PS50110">
    <property type="entry name" value="RESPONSE_REGULATORY"/>
    <property type="match status" value="1"/>
</dbReference>
<accession>A0A1B2EB01</accession>
<dbReference type="RefSeq" id="WP_099508135.1">
    <property type="nucleotide sequence ID" value="NZ_CP016616.1"/>
</dbReference>
<dbReference type="InterPro" id="IPR011006">
    <property type="entry name" value="CheY-like_superfamily"/>
</dbReference>
<dbReference type="AlphaFoldDB" id="A0A1B2EB01"/>
<name>A0A1B2EB01_9HYPH</name>
<dbReference type="KEGG" id="moc:BB934_01950"/>
<organism evidence="3">
    <name type="scientific">Microvirga ossetica</name>
    <dbReference type="NCBI Taxonomy" id="1882682"/>
    <lineage>
        <taxon>Bacteria</taxon>
        <taxon>Pseudomonadati</taxon>
        <taxon>Pseudomonadota</taxon>
        <taxon>Alphaproteobacteria</taxon>
        <taxon>Hyphomicrobiales</taxon>
        <taxon>Methylobacteriaceae</taxon>
        <taxon>Microvirga</taxon>
    </lineage>
</organism>
<dbReference type="GO" id="GO:0000160">
    <property type="term" value="P:phosphorelay signal transduction system"/>
    <property type="evidence" value="ECO:0007669"/>
    <property type="project" value="InterPro"/>
</dbReference>
<dbReference type="OrthoDB" id="8018153at2"/>
<dbReference type="EMBL" id="CP016616">
    <property type="protein sequence ID" value="ANY77133.1"/>
    <property type="molecule type" value="Genomic_DNA"/>
</dbReference>
<feature type="domain" description="Response regulatory" evidence="2">
    <location>
        <begin position="9"/>
        <end position="120"/>
    </location>
</feature>
<keyword evidence="1" id="KW-0597">Phosphoprotein</keyword>
<dbReference type="InterPro" id="IPR001789">
    <property type="entry name" value="Sig_transdc_resp-reg_receiver"/>
</dbReference>
<evidence type="ECO:0000313" key="3">
    <source>
        <dbReference type="EMBL" id="ANY77133.1"/>
    </source>
</evidence>
<sequence>MSSLQRTRFCLIIEEDPKAGLDLADALDPHGFFVAGPLTSGQAALDWLGRFTPDVAVIDPVLRDGAYPDLLNKLHDLGVPVIIYSAKGVSEGLLPLVNEIGIQRACGAADLVNMLLGLFS</sequence>
<gene>
    <name evidence="3" type="ORF">BB934_01950</name>
</gene>
<feature type="modified residue" description="4-aspartylphosphate" evidence="1">
    <location>
        <position position="59"/>
    </location>
</feature>
<evidence type="ECO:0000259" key="2">
    <source>
        <dbReference type="PROSITE" id="PS50110"/>
    </source>
</evidence>
<dbReference type="Gene3D" id="3.40.50.2300">
    <property type="match status" value="1"/>
</dbReference>
<proteinExistence type="predicted"/>